<evidence type="ECO:0000256" key="2">
    <source>
        <dbReference type="ARBA" id="ARBA00023015"/>
    </source>
</evidence>
<dbReference type="PROSITE" id="PS00685">
    <property type="entry name" value="NFYB_HAP3"/>
    <property type="match status" value="1"/>
</dbReference>
<dbReference type="AlphaFoldDB" id="A0AAV6XTT7"/>
<name>A0AAV6XTT7_9LAMI</name>
<evidence type="ECO:0000256" key="3">
    <source>
        <dbReference type="ARBA" id="ARBA00023125"/>
    </source>
</evidence>
<proteinExistence type="inferred from homology"/>
<dbReference type="GO" id="GO:0001228">
    <property type="term" value="F:DNA-binding transcription activator activity, RNA polymerase II-specific"/>
    <property type="evidence" value="ECO:0007669"/>
    <property type="project" value="InterPro"/>
</dbReference>
<feature type="region of interest" description="Disordered" evidence="6">
    <location>
        <begin position="203"/>
        <end position="225"/>
    </location>
</feature>
<evidence type="ECO:0000256" key="5">
    <source>
        <dbReference type="ARBA" id="ARBA00023163"/>
    </source>
</evidence>
<dbReference type="InterPro" id="IPR003958">
    <property type="entry name" value="CBFA_NFYB_domain"/>
</dbReference>
<dbReference type="Pfam" id="PF00808">
    <property type="entry name" value="CBFD_NFYB_HMF"/>
    <property type="match status" value="1"/>
</dbReference>
<evidence type="ECO:0000313" key="8">
    <source>
        <dbReference type="EMBL" id="KAG8386004.1"/>
    </source>
</evidence>
<dbReference type="InterPro" id="IPR027113">
    <property type="entry name" value="Transc_fact_NFYB/HAP3"/>
</dbReference>
<evidence type="ECO:0000313" key="9">
    <source>
        <dbReference type="Proteomes" id="UP000826271"/>
    </source>
</evidence>
<organism evidence="8 9">
    <name type="scientific">Buddleja alternifolia</name>
    <dbReference type="NCBI Taxonomy" id="168488"/>
    <lineage>
        <taxon>Eukaryota</taxon>
        <taxon>Viridiplantae</taxon>
        <taxon>Streptophyta</taxon>
        <taxon>Embryophyta</taxon>
        <taxon>Tracheophyta</taxon>
        <taxon>Spermatophyta</taxon>
        <taxon>Magnoliopsida</taxon>
        <taxon>eudicotyledons</taxon>
        <taxon>Gunneridae</taxon>
        <taxon>Pentapetalae</taxon>
        <taxon>asterids</taxon>
        <taxon>lamiids</taxon>
        <taxon>Lamiales</taxon>
        <taxon>Scrophulariaceae</taxon>
        <taxon>Buddlejeae</taxon>
        <taxon>Buddleja</taxon>
    </lineage>
</organism>
<reference evidence="8" key="1">
    <citation type="submission" date="2019-10" db="EMBL/GenBank/DDBJ databases">
        <authorList>
            <person name="Zhang R."/>
            <person name="Pan Y."/>
            <person name="Wang J."/>
            <person name="Ma R."/>
            <person name="Yu S."/>
        </authorList>
    </citation>
    <scope>NUCLEOTIDE SEQUENCE</scope>
    <source>
        <strain evidence="8">LA-IB0</strain>
        <tissue evidence="8">Leaf</tissue>
    </source>
</reference>
<dbReference type="GO" id="GO:0046982">
    <property type="term" value="F:protein heterodimerization activity"/>
    <property type="evidence" value="ECO:0007669"/>
    <property type="project" value="InterPro"/>
</dbReference>
<dbReference type="PRINTS" id="PR00615">
    <property type="entry name" value="CCAATSUBUNTA"/>
</dbReference>
<dbReference type="EMBL" id="WHWC01000003">
    <property type="protein sequence ID" value="KAG8386004.1"/>
    <property type="molecule type" value="Genomic_DNA"/>
</dbReference>
<dbReference type="GO" id="GO:0000978">
    <property type="term" value="F:RNA polymerase II cis-regulatory region sequence-specific DNA binding"/>
    <property type="evidence" value="ECO:0007669"/>
    <property type="project" value="TreeGrafter"/>
</dbReference>
<accession>A0AAV6XTT7</accession>
<evidence type="ECO:0000259" key="7">
    <source>
        <dbReference type="Pfam" id="PF00808"/>
    </source>
</evidence>
<sequence length="225" mass="25238">MERGGSSNQQHKYTTRASKSGIVIQDPTNTTTNIADANNLNSFPQQSFKRDANQYMPIANIIKIMHRVLPPNAKIADDAKETIQECVSEFISFITSEANEKCHGEYRKTITPEDVLSAMGALGFDDYIEPLTFFLNKYRSEHSDRNTMQHMQFKHSLSLVHQLEAQMARPPPSMGYKSSLTGAYTTCGNNYVGLPQIGDYHMANEGSGDGSSNNMKFDPLRQFKQ</sequence>
<dbReference type="InterPro" id="IPR003956">
    <property type="entry name" value="Transcrpt_fac_NFYB/HAP3_CS"/>
</dbReference>
<dbReference type="Proteomes" id="UP000826271">
    <property type="component" value="Unassembled WGS sequence"/>
</dbReference>
<dbReference type="GO" id="GO:0016602">
    <property type="term" value="C:CCAAT-binding factor complex"/>
    <property type="evidence" value="ECO:0007669"/>
    <property type="project" value="InterPro"/>
</dbReference>
<feature type="domain" description="Transcription factor CBF/NF-Y/archaeal histone" evidence="7">
    <location>
        <begin position="56"/>
        <end position="119"/>
    </location>
</feature>
<keyword evidence="5" id="KW-0804">Transcription</keyword>
<keyword evidence="9" id="KW-1185">Reference proteome</keyword>
<dbReference type="InterPro" id="IPR009072">
    <property type="entry name" value="Histone-fold"/>
</dbReference>
<comment type="caution">
    <text evidence="8">The sequence shown here is derived from an EMBL/GenBank/DDBJ whole genome shotgun (WGS) entry which is preliminary data.</text>
</comment>
<protein>
    <recommendedName>
        <fullName evidence="7">Transcription factor CBF/NF-Y/archaeal histone domain-containing protein</fullName>
    </recommendedName>
</protein>
<keyword evidence="2" id="KW-0805">Transcription regulation</keyword>
<dbReference type="CDD" id="cd22907">
    <property type="entry name" value="HFD_NFYB"/>
    <property type="match status" value="1"/>
</dbReference>
<comment type="similarity">
    <text evidence="1">Belongs to the NFYB/HAP3 subunit family.</text>
</comment>
<dbReference type="PANTHER" id="PTHR11064">
    <property type="entry name" value="CCAAT-BINDING TRANSCRIPTION FACTOR-RELATED"/>
    <property type="match status" value="1"/>
</dbReference>
<dbReference type="SUPFAM" id="SSF47113">
    <property type="entry name" value="Histone-fold"/>
    <property type="match status" value="1"/>
</dbReference>
<keyword evidence="4" id="KW-0010">Activator</keyword>
<feature type="region of interest" description="Disordered" evidence="6">
    <location>
        <begin position="1"/>
        <end position="20"/>
    </location>
</feature>
<evidence type="ECO:0000256" key="6">
    <source>
        <dbReference type="SAM" id="MobiDB-lite"/>
    </source>
</evidence>
<feature type="compositionally biased region" description="Polar residues" evidence="6">
    <location>
        <begin position="1"/>
        <end position="18"/>
    </location>
</feature>
<evidence type="ECO:0000256" key="4">
    <source>
        <dbReference type="ARBA" id="ARBA00023159"/>
    </source>
</evidence>
<evidence type="ECO:0000256" key="1">
    <source>
        <dbReference type="ARBA" id="ARBA00009053"/>
    </source>
</evidence>
<gene>
    <name evidence="8" type="ORF">BUALT_Bualt03G0103900</name>
</gene>
<dbReference type="PANTHER" id="PTHR11064:SF115">
    <property type="entry name" value="NUCLEAR TRANSCRIPTION FACTOR Y SUBUNIT B-9"/>
    <property type="match status" value="1"/>
</dbReference>
<keyword evidence="3" id="KW-0238">DNA-binding</keyword>
<dbReference type="Gene3D" id="1.10.20.10">
    <property type="entry name" value="Histone, subunit A"/>
    <property type="match status" value="1"/>
</dbReference>